<dbReference type="SUPFAM" id="SSF51219">
    <property type="entry name" value="TRAP-like"/>
    <property type="match status" value="1"/>
</dbReference>
<dbReference type="Proteomes" id="UP001156627">
    <property type="component" value="Unassembled WGS sequence"/>
</dbReference>
<dbReference type="EMBL" id="BSOA01000015">
    <property type="protein sequence ID" value="GLQ88322.1"/>
    <property type="molecule type" value="Genomic_DNA"/>
</dbReference>
<comment type="caution">
    <text evidence="1">The sequence shown here is derived from an EMBL/GenBank/DDBJ whole genome shotgun (WGS) entry which is preliminary data.</text>
</comment>
<proteinExistence type="predicted"/>
<sequence>MKTRTVGTTLPVLEVGLEQGDRIISEPGRFSWMTRNVVLQTSARTAGAKGFLGVVGRALSGGGLFMNEYETSGSPGMVAFAAKVPGSIVEVQVNAGQTYYIHRHGFLCGTEGVELAIGFQRSLGAGIFGGEGFVLQKLTGNARAWVELGGEIVNYTLAPGETLQVHPGHIGMFEGSVNFEITLLPGLKNKLFGGDGLFIANLTGPGQIWLQTLTMPNLAHSLEPYLAREAGSSSPIIGGDSGNSIGGAIAGGVIGSVLGGLFGKDD</sequence>
<gene>
    <name evidence="1" type="ORF">GCM10007898_18910</name>
</gene>
<evidence type="ECO:0000313" key="2">
    <source>
        <dbReference type="Proteomes" id="UP001156627"/>
    </source>
</evidence>
<dbReference type="RefSeq" id="WP_284331768.1">
    <property type="nucleotide sequence ID" value="NZ_BSOA01000015.1"/>
</dbReference>
<organism evidence="1 2">
    <name type="scientific">Dyella flagellata</name>
    <dbReference type="NCBI Taxonomy" id="1867833"/>
    <lineage>
        <taxon>Bacteria</taxon>
        <taxon>Pseudomonadati</taxon>
        <taxon>Pseudomonadota</taxon>
        <taxon>Gammaproteobacteria</taxon>
        <taxon>Lysobacterales</taxon>
        <taxon>Rhodanobacteraceae</taxon>
        <taxon>Dyella</taxon>
    </lineage>
</organism>
<keyword evidence="2" id="KW-1185">Reference proteome</keyword>
<dbReference type="InterPro" id="IPR016031">
    <property type="entry name" value="Trp_RNA-bd_attenuator-like_dom"/>
</dbReference>
<dbReference type="InterPro" id="IPR036983">
    <property type="entry name" value="AIM24_sf"/>
</dbReference>
<evidence type="ECO:0000313" key="1">
    <source>
        <dbReference type="EMBL" id="GLQ88322.1"/>
    </source>
</evidence>
<accession>A0ABQ5XBM0</accession>
<name>A0ABQ5XBM0_9GAMM</name>
<protein>
    <recommendedName>
        <fullName evidence="3">TIGR00266 family protein</fullName>
    </recommendedName>
</protein>
<evidence type="ECO:0008006" key="3">
    <source>
        <dbReference type="Google" id="ProtNLM"/>
    </source>
</evidence>
<dbReference type="Pfam" id="PF01987">
    <property type="entry name" value="AIM24"/>
    <property type="match status" value="1"/>
</dbReference>
<dbReference type="Gene3D" id="3.60.160.10">
    <property type="entry name" value="Mitochondrial biogenesis AIM24"/>
    <property type="match status" value="1"/>
</dbReference>
<reference evidence="2" key="1">
    <citation type="journal article" date="2019" name="Int. J. Syst. Evol. Microbiol.">
        <title>The Global Catalogue of Microorganisms (GCM) 10K type strain sequencing project: providing services to taxonomists for standard genome sequencing and annotation.</title>
        <authorList>
            <consortium name="The Broad Institute Genomics Platform"/>
            <consortium name="The Broad Institute Genome Sequencing Center for Infectious Disease"/>
            <person name="Wu L."/>
            <person name="Ma J."/>
        </authorList>
    </citation>
    <scope>NUCLEOTIDE SEQUENCE [LARGE SCALE GENOMIC DNA]</scope>
    <source>
        <strain evidence="2">NBRC 111981</strain>
    </source>
</reference>
<dbReference type="PANTHER" id="PTHR43657:SF1">
    <property type="entry name" value="ALTERED INHERITANCE OF MITOCHONDRIA PROTEIN 24, MITOCHONDRIAL"/>
    <property type="match status" value="1"/>
</dbReference>
<dbReference type="PANTHER" id="PTHR43657">
    <property type="entry name" value="TRYPTOPHAN RNA-BINDING ATTENUATOR PROTEIN-LIKE PROTEIN"/>
    <property type="match status" value="1"/>
</dbReference>
<dbReference type="InterPro" id="IPR002838">
    <property type="entry name" value="AIM24"/>
</dbReference>